<evidence type="ECO:0000256" key="1">
    <source>
        <dbReference type="ARBA" id="ARBA00000085"/>
    </source>
</evidence>
<keyword evidence="9" id="KW-0472">Membrane</keyword>
<comment type="caution">
    <text evidence="11">The sequence shown here is derived from an EMBL/GenBank/DDBJ whole genome shotgun (WGS) entry which is preliminary data.</text>
</comment>
<organism evidence="11 12">
    <name type="scientific">Thermophilibacter provencensis</name>
    <dbReference type="NCBI Taxonomy" id="1852386"/>
    <lineage>
        <taxon>Bacteria</taxon>
        <taxon>Bacillati</taxon>
        <taxon>Actinomycetota</taxon>
        <taxon>Coriobacteriia</taxon>
        <taxon>Coriobacteriales</taxon>
        <taxon>Atopobiaceae</taxon>
        <taxon>Thermophilibacter</taxon>
    </lineage>
</organism>
<dbReference type="EMBL" id="DYWQ01000064">
    <property type="protein sequence ID" value="HJF44949.1"/>
    <property type="molecule type" value="Genomic_DNA"/>
</dbReference>
<protein>
    <recommendedName>
        <fullName evidence="2">histidine kinase</fullName>
        <ecNumber evidence="2">2.7.13.3</ecNumber>
    </recommendedName>
</protein>
<dbReference type="Gene3D" id="3.30.565.10">
    <property type="entry name" value="Histidine kinase-like ATPase, C-terminal domain"/>
    <property type="match status" value="1"/>
</dbReference>
<dbReference type="GO" id="GO:0000155">
    <property type="term" value="F:phosphorelay sensor kinase activity"/>
    <property type="evidence" value="ECO:0007669"/>
    <property type="project" value="InterPro"/>
</dbReference>
<dbReference type="SUPFAM" id="SSF55874">
    <property type="entry name" value="ATPase domain of HSP90 chaperone/DNA topoisomerase II/histidine kinase"/>
    <property type="match status" value="1"/>
</dbReference>
<dbReference type="PANTHER" id="PTHR24421">
    <property type="entry name" value="NITRATE/NITRITE SENSOR PROTEIN NARX-RELATED"/>
    <property type="match status" value="1"/>
</dbReference>
<gene>
    <name evidence="11" type="ORF">K8U72_04105</name>
</gene>
<evidence type="ECO:0000256" key="9">
    <source>
        <dbReference type="SAM" id="Phobius"/>
    </source>
</evidence>
<evidence type="ECO:0000313" key="12">
    <source>
        <dbReference type="Proteomes" id="UP000697330"/>
    </source>
</evidence>
<dbReference type="Pfam" id="PF07730">
    <property type="entry name" value="HisKA_3"/>
    <property type="match status" value="1"/>
</dbReference>
<evidence type="ECO:0000256" key="8">
    <source>
        <dbReference type="ARBA" id="ARBA00023012"/>
    </source>
</evidence>
<feature type="domain" description="Histidine kinase/HSP90-like ATPase" evidence="10">
    <location>
        <begin position="277"/>
        <end position="371"/>
    </location>
</feature>
<dbReference type="InterPro" id="IPR003594">
    <property type="entry name" value="HATPase_dom"/>
</dbReference>
<reference evidence="11" key="1">
    <citation type="journal article" date="2021" name="PeerJ">
        <title>Extensive microbial diversity within the chicken gut microbiome revealed by metagenomics and culture.</title>
        <authorList>
            <person name="Gilroy R."/>
            <person name="Ravi A."/>
            <person name="Getino M."/>
            <person name="Pursley I."/>
            <person name="Horton D.L."/>
            <person name="Alikhan N.F."/>
            <person name="Baker D."/>
            <person name="Gharbi K."/>
            <person name="Hall N."/>
            <person name="Watson M."/>
            <person name="Adriaenssens E.M."/>
            <person name="Foster-Nyarko E."/>
            <person name="Jarju S."/>
            <person name="Secka A."/>
            <person name="Antonio M."/>
            <person name="Oren A."/>
            <person name="Chaudhuri R.R."/>
            <person name="La Ragione R."/>
            <person name="Hildebrand F."/>
            <person name="Pallen M.J."/>
        </authorList>
    </citation>
    <scope>NUCLEOTIDE SEQUENCE</scope>
    <source>
        <strain evidence="11">CHK124-7917</strain>
    </source>
</reference>
<dbReference type="Pfam" id="PF02518">
    <property type="entry name" value="HATPase_c"/>
    <property type="match status" value="1"/>
</dbReference>
<name>A0A921KL53_9ACTN</name>
<keyword evidence="4" id="KW-0808">Transferase</keyword>
<dbReference type="GO" id="GO:0005524">
    <property type="term" value="F:ATP binding"/>
    <property type="evidence" value="ECO:0007669"/>
    <property type="project" value="UniProtKB-KW"/>
</dbReference>
<dbReference type="AlphaFoldDB" id="A0A921KL53"/>
<dbReference type="EC" id="2.7.13.3" evidence="2"/>
<proteinExistence type="predicted"/>
<reference evidence="11" key="2">
    <citation type="submission" date="2021-09" db="EMBL/GenBank/DDBJ databases">
        <authorList>
            <person name="Gilroy R."/>
        </authorList>
    </citation>
    <scope>NUCLEOTIDE SEQUENCE</scope>
    <source>
        <strain evidence="11">CHK124-7917</strain>
    </source>
</reference>
<dbReference type="PANTHER" id="PTHR24421:SF10">
    <property type="entry name" value="NITRATE_NITRITE SENSOR PROTEIN NARQ"/>
    <property type="match status" value="1"/>
</dbReference>
<dbReference type="GO" id="GO:0016020">
    <property type="term" value="C:membrane"/>
    <property type="evidence" value="ECO:0007669"/>
    <property type="project" value="InterPro"/>
</dbReference>
<dbReference type="InterPro" id="IPR011712">
    <property type="entry name" value="Sig_transdc_His_kin_sub3_dim/P"/>
</dbReference>
<evidence type="ECO:0000256" key="4">
    <source>
        <dbReference type="ARBA" id="ARBA00022679"/>
    </source>
</evidence>
<dbReference type="CDD" id="cd16917">
    <property type="entry name" value="HATPase_UhpB-NarQ-NarX-like"/>
    <property type="match status" value="1"/>
</dbReference>
<keyword evidence="3" id="KW-0597">Phosphoprotein</keyword>
<evidence type="ECO:0000256" key="6">
    <source>
        <dbReference type="ARBA" id="ARBA00022777"/>
    </source>
</evidence>
<dbReference type="InterPro" id="IPR036890">
    <property type="entry name" value="HATPase_C_sf"/>
</dbReference>
<feature type="transmembrane region" description="Helical" evidence="9">
    <location>
        <begin position="51"/>
        <end position="78"/>
    </location>
</feature>
<dbReference type="Proteomes" id="UP000697330">
    <property type="component" value="Unassembled WGS sequence"/>
</dbReference>
<evidence type="ECO:0000259" key="10">
    <source>
        <dbReference type="SMART" id="SM00387"/>
    </source>
</evidence>
<dbReference type="InterPro" id="IPR050482">
    <property type="entry name" value="Sensor_HK_TwoCompSys"/>
</dbReference>
<keyword evidence="8" id="KW-0902">Two-component regulatory system</keyword>
<keyword evidence="6 11" id="KW-0418">Kinase</keyword>
<evidence type="ECO:0000256" key="7">
    <source>
        <dbReference type="ARBA" id="ARBA00022840"/>
    </source>
</evidence>
<sequence length="376" mass="38491">MERLADKLVVLVACLPALVAAAGGTAGAGLVVALLAAVALAALCELARGRVALVPPLAVCALACALPEAAALLGVAAYDLCRVSAGERGCVRAAPSAVLVPLAWGAARGVPDGRAVLLAAVGIVVGGWLGLRVGASELRRRDALRTRDDLAAARLALVEKNRELLDAQDYEVRLATLSERARIARDIHDNVGHLLTRAVVQAEAYRVVHSGEPAEKDLAAVALTLREALDEVRASVHDLRDDACDLSVQVRAVVERACAGTAVVPAVRVEAGEAPAAVASCLTAVAREAVSNVLRHADARHVSVELVEHPGLWRLTVTDDGTAPAGAPGGSSGMGLASMEERVRALGGAFRAGPGARGGWTVFTSVPRSGGERGSA</sequence>
<evidence type="ECO:0000313" key="11">
    <source>
        <dbReference type="EMBL" id="HJF44949.1"/>
    </source>
</evidence>
<keyword evidence="5" id="KW-0547">Nucleotide-binding</keyword>
<accession>A0A921KL53</accession>
<evidence type="ECO:0000256" key="3">
    <source>
        <dbReference type="ARBA" id="ARBA00022553"/>
    </source>
</evidence>
<dbReference type="GO" id="GO:0046983">
    <property type="term" value="F:protein dimerization activity"/>
    <property type="evidence" value="ECO:0007669"/>
    <property type="project" value="InterPro"/>
</dbReference>
<feature type="transmembrane region" description="Helical" evidence="9">
    <location>
        <begin position="113"/>
        <end position="131"/>
    </location>
</feature>
<evidence type="ECO:0000256" key="2">
    <source>
        <dbReference type="ARBA" id="ARBA00012438"/>
    </source>
</evidence>
<comment type="catalytic activity">
    <reaction evidence="1">
        <text>ATP + protein L-histidine = ADP + protein N-phospho-L-histidine.</text>
        <dbReference type="EC" id="2.7.13.3"/>
    </reaction>
</comment>
<dbReference type="SMART" id="SM00387">
    <property type="entry name" value="HATPase_c"/>
    <property type="match status" value="1"/>
</dbReference>
<evidence type="ECO:0000256" key="5">
    <source>
        <dbReference type="ARBA" id="ARBA00022741"/>
    </source>
</evidence>
<keyword evidence="9" id="KW-0812">Transmembrane</keyword>
<keyword evidence="9" id="KW-1133">Transmembrane helix</keyword>
<keyword evidence="7" id="KW-0067">ATP-binding</keyword>
<dbReference type="Gene3D" id="1.20.5.1930">
    <property type="match status" value="1"/>
</dbReference>
<dbReference type="RefSeq" id="WP_274958861.1">
    <property type="nucleotide sequence ID" value="NZ_DYWQ01000064.1"/>
</dbReference>